<organism evidence="2 3">
    <name type="scientific">Bacillus cereus VD048</name>
    <dbReference type="NCBI Taxonomy" id="1053226"/>
    <lineage>
        <taxon>Bacteria</taxon>
        <taxon>Bacillati</taxon>
        <taxon>Bacillota</taxon>
        <taxon>Bacilli</taxon>
        <taxon>Bacillales</taxon>
        <taxon>Bacillaceae</taxon>
        <taxon>Bacillus</taxon>
        <taxon>Bacillus cereus group</taxon>
    </lineage>
</organism>
<dbReference type="PRINTS" id="PR00118">
    <property type="entry name" value="BLACTAMASEA"/>
</dbReference>
<dbReference type="PANTHER" id="PTHR35333:SF3">
    <property type="entry name" value="BETA-LACTAMASE-TYPE TRANSPEPTIDASE FOLD CONTAINING PROTEIN"/>
    <property type="match status" value="1"/>
</dbReference>
<dbReference type="EMBL" id="AHEU01000041">
    <property type="protein sequence ID" value="EJR27198.1"/>
    <property type="molecule type" value="Genomic_DNA"/>
</dbReference>
<dbReference type="Proteomes" id="UP000006960">
    <property type="component" value="Unassembled WGS sequence"/>
</dbReference>
<dbReference type="AlphaFoldDB" id="J8HHN6"/>
<accession>J8HHN6</accession>
<dbReference type="PATRIC" id="fig|1053226.3.peg.5124"/>
<dbReference type="GO" id="GO:0046677">
    <property type="term" value="P:response to antibiotic"/>
    <property type="evidence" value="ECO:0007669"/>
    <property type="project" value="InterPro"/>
</dbReference>
<dbReference type="GO" id="GO:0008800">
    <property type="term" value="F:beta-lactamase activity"/>
    <property type="evidence" value="ECO:0007669"/>
    <property type="project" value="InterPro"/>
</dbReference>
<dbReference type="GO" id="GO:0030655">
    <property type="term" value="P:beta-lactam antibiotic catabolic process"/>
    <property type="evidence" value="ECO:0007669"/>
    <property type="project" value="InterPro"/>
</dbReference>
<comment type="caution">
    <text evidence="2">The sequence shown here is derived from an EMBL/GenBank/DDBJ whole genome shotgun (WGS) entry which is preliminary data.</text>
</comment>
<evidence type="ECO:0000259" key="1">
    <source>
        <dbReference type="Pfam" id="PF13354"/>
    </source>
</evidence>
<gene>
    <name evidence="2" type="ORF">IIG_05023</name>
</gene>
<evidence type="ECO:0000313" key="2">
    <source>
        <dbReference type="EMBL" id="EJR27198.1"/>
    </source>
</evidence>
<protein>
    <submittedName>
        <fullName evidence="2">Beta-lactamase</fullName>
    </submittedName>
</protein>
<dbReference type="InterPro" id="IPR045155">
    <property type="entry name" value="Beta-lactam_cat"/>
</dbReference>
<evidence type="ECO:0000313" key="3">
    <source>
        <dbReference type="Proteomes" id="UP000006960"/>
    </source>
</evidence>
<dbReference type="InterPro" id="IPR000871">
    <property type="entry name" value="Beta-lactam_class-A"/>
</dbReference>
<name>J8HHN6_BACCE</name>
<reference evidence="2 3" key="1">
    <citation type="submission" date="2012-04" db="EMBL/GenBank/DDBJ databases">
        <title>The Genome Sequence of Bacillus cereus VD048.</title>
        <authorList>
            <consortium name="The Broad Institute Genome Sequencing Platform"/>
            <consortium name="The Broad Institute Genome Sequencing Center for Infectious Disease"/>
            <person name="Feldgarden M."/>
            <person name="Van der Auwera G.A."/>
            <person name="Mahillon J."/>
            <person name="Duprez V."/>
            <person name="Timmery S."/>
            <person name="Mattelet C."/>
            <person name="Dierick K."/>
            <person name="Sun M."/>
            <person name="Yu Z."/>
            <person name="Zhu L."/>
            <person name="Hu X."/>
            <person name="Shank E.B."/>
            <person name="Swiecicka I."/>
            <person name="Hansen B.M."/>
            <person name="Andrup L."/>
            <person name="Young S.K."/>
            <person name="Zeng Q."/>
            <person name="Gargeya S."/>
            <person name="Fitzgerald M."/>
            <person name="Haas B."/>
            <person name="Abouelleil A."/>
            <person name="Alvarado L."/>
            <person name="Arachchi H.M."/>
            <person name="Berlin A."/>
            <person name="Chapman S.B."/>
            <person name="Goldberg J."/>
            <person name="Griggs A."/>
            <person name="Gujja S."/>
            <person name="Hansen M."/>
            <person name="Howarth C."/>
            <person name="Imamovic A."/>
            <person name="Larimer J."/>
            <person name="McCowen C."/>
            <person name="Montmayeur A."/>
            <person name="Murphy C."/>
            <person name="Neiman D."/>
            <person name="Pearson M."/>
            <person name="Priest M."/>
            <person name="Roberts A."/>
            <person name="Saif S."/>
            <person name="Shea T."/>
            <person name="Sisk P."/>
            <person name="Sykes S."/>
            <person name="Wortman J."/>
            <person name="Nusbaum C."/>
            <person name="Birren B."/>
        </authorList>
    </citation>
    <scope>NUCLEOTIDE SEQUENCE [LARGE SCALE GENOMIC DNA]</scope>
    <source>
        <strain evidence="2 3">VD048</strain>
    </source>
</reference>
<dbReference type="Gene3D" id="3.40.710.10">
    <property type="entry name" value="DD-peptidase/beta-lactamase superfamily"/>
    <property type="match status" value="1"/>
</dbReference>
<dbReference type="HOGENOM" id="CLU_031960_7_0_9"/>
<proteinExistence type="predicted"/>
<dbReference type="PANTHER" id="PTHR35333">
    <property type="entry name" value="BETA-LACTAMASE"/>
    <property type="match status" value="1"/>
</dbReference>
<dbReference type="InterPro" id="IPR012338">
    <property type="entry name" value="Beta-lactam/transpept-like"/>
</dbReference>
<dbReference type="Pfam" id="PF13354">
    <property type="entry name" value="Beta-lactamase2"/>
    <property type="match status" value="1"/>
</dbReference>
<sequence>MLLQFPINKLDKVNTYIKDDLVEYSPITEKHVDTGMTLGEIAEAAIRYSDNTAGNILFKKLDGPKGFEKELGQNGNKVTLADCFELDMKEAIQGDICDTSTAKTLAFNLKAFTVRDALQTDKRKIPTDWMRGNATGDELIHAGVPKDWEVDDKSGAGSYGTPNDIAIV</sequence>
<dbReference type="SUPFAM" id="SSF56601">
    <property type="entry name" value="beta-lactamase/transpeptidase-like"/>
    <property type="match status" value="1"/>
</dbReference>
<feature type="domain" description="Beta-lactamase class A catalytic" evidence="1">
    <location>
        <begin position="9"/>
        <end position="168"/>
    </location>
</feature>